<comment type="caution">
    <text evidence="2">The sequence shown here is derived from an EMBL/GenBank/DDBJ whole genome shotgun (WGS) entry which is preliminary data.</text>
</comment>
<dbReference type="Proteomes" id="UP001302321">
    <property type="component" value="Unassembled WGS sequence"/>
</dbReference>
<reference evidence="2" key="2">
    <citation type="submission" date="2023-05" db="EMBL/GenBank/DDBJ databases">
        <authorList>
            <consortium name="Lawrence Berkeley National Laboratory"/>
            <person name="Steindorff A."/>
            <person name="Hensen N."/>
            <person name="Bonometti L."/>
            <person name="Westerberg I."/>
            <person name="Brannstrom I.O."/>
            <person name="Guillou S."/>
            <person name="Cros-Aarteil S."/>
            <person name="Calhoun S."/>
            <person name="Haridas S."/>
            <person name="Kuo A."/>
            <person name="Mondo S."/>
            <person name="Pangilinan J."/>
            <person name="Riley R."/>
            <person name="Labutti K."/>
            <person name="Andreopoulos B."/>
            <person name="Lipzen A."/>
            <person name="Chen C."/>
            <person name="Yanf M."/>
            <person name="Daum C."/>
            <person name="Ng V."/>
            <person name="Clum A."/>
            <person name="Ohm R."/>
            <person name="Martin F."/>
            <person name="Silar P."/>
            <person name="Natvig D."/>
            <person name="Lalanne C."/>
            <person name="Gautier V."/>
            <person name="Ament-Velasquez S.L."/>
            <person name="Kruys A."/>
            <person name="Hutchinson M.I."/>
            <person name="Powell A.J."/>
            <person name="Barry K."/>
            <person name="Miller A.N."/>
            <person name="Grigoriev I.V."/>
            <person name="Debuchy R."/>
            <person name="Gladieux P."/>
            <person name="Thoren M.H."/>
            <person name="Johannesson H."/>
        </authorList>
    </citation>
    <scope>NUCLEOTIDE SEQUENCE</scope>
    <source>
        <strain evidence="2">CBS 892.96</strain>
    </source>
</reference>
<organism evidence="2 3">
    <name type="scientific">Triangularia setosa</name>
    <dbReference type="NCBI Taxonomy" id="2587417"/>
    <lineage>
        <taxon>Eukaryota</taxon>
        <taxon>Fungi</taxon>
        <taxon>Dikarya</taxon>
        <taxon>Ascomycota</taxon>
        <taxon>Pezizomycotina</taxon>
        <taxon>Sordariomycetes</taxon>
        <taxon>Sordariomycetidae</taxon>
        <taxon>Sordariales</taxon>
        <taxon>Podosporaceae</taxon>
        <taxon>Triangularia</taxon>
    </lineage>
</organism>
<evidence type="ECO:0000313" key="3">
    <source>
        <dbReference type="Proteomes" id="UP001302321"/>
    </source>
</evidence>
<feature type="region of interest" description="Disordered" evidence="1">
    <location>
        <begin position="110"/>
        <end position="133"/>
    </location>
</feature>
<dbReference type="EMBL" id="MU866186">
    <property type="protein sequence ID" value="KAK4176746.1"/>
    <property type="molecule type" value="Genomic_DNA"/>
</dbReference>
<protein>
    <submittedName>
        <fullName evidence="2">Uncharacterized protein</fullName>
    </submittedName>
</protein>
<name>A0AAN6W958_9PEZI</name>
<feature type="compositionally biased region" description="Polar residues" evidence="1">
    <location>
        <begin position="110"/>
        <end position="119"/>
    </location>
</feature>
<evidence type="ECO:0000313" key="2">
    <source>
        <dbReference type="EMBL" id="KAK4176746.1"/>
    </source>
</evidence>
<proteinExistence type="predicted"/>
<reference evidence="2" key="1">
    <citation type="journal article" date="2023" name="Mol. Phylogenet. Evol.">
        <title>Genome-scale phylogeny and comparative genomics of the fungal order Sordariales.</title>
        <authorList>
            <person name="Hensen N."/>
            <person name="Bonometti L."/>
            <person name="Westerberg I."/>
            <person name="Brannstrom I.O."/>
            <person name="Guillou S."/>
            <person name="Cros-Aarteil S."/>
            <person name="Calhoun S."/>
            <person name="Haridas S."/>
            <person name="Kuo A."/>
            <person name="Mondo S."/>
            <person name="Pangilinan J."/>
            <person name="Riley R."/>
            <person name="LaButti K."/>
            <person name="Andreopoulos B."/>
            <person name="Lipzen A."/>
            <person name="Chen C."/>
            <person name="Yan M."/>
            <person name="Daum C."/>
            <person name="Ng V."/>
            <person name="Clum A."/>
            <person name="Steindorff A."/>
            <person name="Ohm R.A."/>
            <person name="Martin F."/>
            <person name="Silar P."/>
            <person name="Natvig D.O."/>
            <person name="Lalanne C."/>
            <person name="Gautier V."/>
            <person name="Ament-Velasquez S.L."/>
            <person name="Kruys A."/>
            <person name="Hutchinson M.I."/>
            <person name="Powell A.J."/>
            <person name="Barry K."/>
            <person name="Miller A.N."/>
            <person name="Grigoriev I.V."/>
            <person name="Debuchy R."/>
            <person name="Gladieux P."/>
            <person name="Hiltunen Thoren M."/>
            <person name="Johannesson H."/>
        </authorList>
    </citation>
    <scope>NUCLEOTIDE SEQUENCE</scope>
    <source>
        <strain evidence="2">CBS 892.96</strain>
    </source>
</reference>
<dbReference type="AlphaFoldDB" id="A0AAN6W958"/>
<evidence type="ECO:0000256" key="1">
    <source>
        <dbReference type="SAM" id="MobiDB-lite"/>
    </source>
</evidence>
<keyword evidence="3" id="KW-1185">Reference proteome</keyword>
<sequence length="232" mass="26065">MYINVVYKCPCCGTIYDQFSNSFPCGHDSCVDVVGLQMYFNTAGYGMKDVPYCPQNTCLLSSNTLLDQTSILHDFLEAQVEGQMGERSLADSRFGKSTNTKQDIEEIINNSESSGNTLSDMDHANPRQDGWFEQQNPSVDLTSLASPIYSANQDGLYQEDLTIRLLMKTMGSLDNARPVFQQQQAGAYDQPKITHQEIHEWFINWHSGTACESDWSRQKKEEAVWKCGGKGV</sequence>
<accession>A0AAN6W958</accession>
<gene>
    <name evidence="2" type="ORF">QBC36DRAFT_378241</name>
</gene>